<dbReference type="AlphaFoldDB" id="A0AAU9CL32"/>
<dbReference type="EMBL" id="AP025314">
    <property type="protein sequence ID" value="BDD08652.1"/>
    <property type="molecule type" value="Genomic_DNA"/>
</dbReference>
<dbReference type="RefSeq" id="WP_338393898.1">
    <property type="nucleotide sequence ID" value="NZ_AP025314.1"/>
</dbReference>
<sequence length="96" mass="10954">MKKLFASLLKPFQSRYSVVFRMYHVIPGQPIKVKKKVQEFEKGDKEAAFAYFQKTVKATGASKIVPVEIELLKGRRVSKRKQFGPVGDIKKLELVA</sequence>
<accession>A0AAU9CL32</accession>
<dbReference type="Proteomes" id="UP001348817">
    <property type="component" value="Chromosome"/>
</dbReference>
<evidence type="ECO:0000313" key="1">
    <source>
        <dbReference type="EMBL" id="BDD08652.1"/>
    </source>
</evidence>
<keyword evidence="2" id="KW-1185">Reference proteome</keyword>
<organism evidence="1 2">
    <name type="scientific">Fulvitalea axinellae</name>
    <dbReference type="NCBI Taxonomy" id="1182444"/>
    <lineage>
        <taxon>Bacteria</taxon>
        <taxon>Pseudomonadati</taxon>
        <taxon>Bacteroidota</taxon>
        <taxon>Cytophagia</taxon>
        <taxon>Cytophagales</taxon>
        <taxon>Persicobacteraceae</taxon>
        <taxon>Fulvitalea</taxon>
    </lineage>
</organism>
<proteinExistence type="predicted"/>
<dbReference type="KEGG" id="fax:FUAX_10840"/>
<evidence type="ECO:0000313" key="2">
    <source>
        <dbReference type="Proteomes" id="UP001348817"/>
    </source>
</evidence>
<name>A0AAU9CL32_9BACT</name>
<gene>
    <name evidence="1" type="ORF">FUAX_10840</name>
</gene>
<protein>
    <submittedName>
        <fullName evidence="1">Uncharacterized protein</fullName>
    </submittedName>
</protein>
<reference evidence="1 2" key="1">
    <citation type="submission" date="2021-12" db="EMBL/GenBank/DDBJ databases">
        <title>Genome sequencing of bacteria with rrn-lacking chromosome and rrn-plasmid.</title>
        <authorList>
            <person name="Anda M."/>
            <person name="Iwasaki W."/>
        </authorList>
    </citation>
    <scope>NUCLEOTIDE SEQUENCE [LARGE SCALE GENOMIC DNA]</scope>
    <source>
        <strain evidence="1 2">DSM 100852</strain>
    </source>
</reference>